<feature type="domain" description="Disease resistance protein At4g27190-like leucine-rich repeats" evidence="2">
    <location>
        <begin position="1156"/>
        <end position="1286"/>
    </location>
</feature>
<sequence length="1883" mass="217037">ELFSEKLNRYKILIGEVWDWSRKYEKERTLKLQLTKGIHLDRGIKLLLQKTEDLYLDEMQGIKNLLYELDGTGFPQLKNLYIQNGSKLQFIFDSIEVASRKAFPILESLNADIATNKTEFGQLRSLTLQLLPELRSFCSKEKSRSIYQLEPIAFLILEKLQLSCFNIERLWLKSSYYGQNLTSLAIEGCGNLKHLFSPSITRSLLRLKSFEIIDCKCIREIIVPDEVKEKEKETETKEKAKEEEKEKEKEEIDKILFPQLNSLKMINLVNLVGFCAESCFLEFPSLKLLEIENCPRLKEFMHKPQSTDITTVIGTLEINKENDHHLGEQALFNAKVAFPKLEKLKISRLGTVKIWHGQLHTDSFSKLKEMKVGYCNDILTIFPSIKEWNFQGLETLIVFNCDSLQHIFESSDIKVGTQLRRLYISHLPKLKHVCNEDSQSNLTFENIQNVYIQDCWCLKSLFPASVAKGLKRLVDLTIDSCGLEVVISEGKVQNQHVNEFEFPEVCSLTLQNLPELKCFYPAAYEAKWPKFKKLKTYHCGQEVLGLEEHQSSNQKPLFFFEKVIHDLEELSLNSKHISVICNHPFQVGIFSRIKILQVLGYHDKPVVFLFNLLEKFNNLKKLELIHCDFKGNFIDEGDASEKKTEREPVSLLNTGYIGEQNSQLPHVVLNLEALEFRRCDGSISLGLYLSSFQNLITLDLWQCKATALISSSVARNLVQLIKMRIRDCIMVREIVAKEKDDAKDLVSFSKLKFLVLHYLPNLSSFCSEEYSFQFPSLEQVIVRQCPKLEKFCQGVLSTPQLHRVRLSEKDYEGFWAGELNASISQLHKKTVRYYEPEHLKLHEFPELEEIWNTVPRGIIDFKRLKCLEVYVCNNLRYMLTVSMAADLVQLQQIKVKNCKVIEEIIRDDKSTTMKIIFPQLKTITIKSCLGLSWFSSGSFALECPKLKEITLVGCPKMVAFASTVSNELHNEIIGGEYSNILIKDASNVSAKPFFSNKVSLPLLKDLTIVDMGNLERIWDDQLEINSFSKLKHLEVHSCVKLSNIFPLNMLERLQRLKNLQVIECASLEELFEHKFNEAEINTKFVFPQMTYLNLSMLPKLKSFYSGVHTTEWPLLKKLDVYGCDKVEIFASEYSSFHETRGQHPLFWINMGTFPCLEELRLESNGNMKEIWHGQLPEGYFKLKVLELINSPPLTVLPPYFFRSLSNLQNFVLSDASINEIFPYEEPGGDKKLEGARAQLSVLRLSKLHELTHFWKENFKPGAIFCNMRVLEVQDCCKLNVLVPSLVSFENLTTLEVSSCEGLKHLFAHSTAKSLVQLSRMSVTDCKMLEEIVTCPGDEVKEDIVFTQLKYLGLSCLPNIESFCSGNCTFKFPSLETVTMRHCPKMKTLPRERFIAENLKRVYSREAGGEGHWEGDQNSTIQLLFMETVEYRGIEYVVLSDSSKLMEIRNWNPQGILDFKNLKFLKVYNCRNLRCPFNPSMAMDLVHLEKLEIHDCEMLEEVIIRKGLPKRERMSKKMFPKLSCPMLNTFISGSVTRNNSRQNIHTDLTVLIDEKVAFPSLEKLGIMDMGSLRKIYIDQISMDSFSKLKVLKLIGLPKQIDILPSGFFLSLSKLERLVVDDASFTEIFQCKSTEKKMQAWELDSFSDLRLSKLPELLHLWKEEFECQPGTHFRNLRSLKVLECSKLKNLVPSTASFQNLTTLEISRCHGLRNLVTPSTAKSMVQLKRMRITDCKMLEGIVADADDRSIYSIMFKHLEYLRLQSLQALTSFCSGNYRFEFPSLVELVAIECPKFSVFCKGEVSTPLLKRVCPTEGGDRSFTDKDLNSTINVLYSEKNSNSPEMFQHLDSSYFIVCNYSNYKAQNDVKELEFLQWTMSDLWRPSAE</sequence>
<dbReference type="SUPFAM" id="SSF52047">
    <property type="entry name" value="RNI-like"/>
    <property type="match status" value="5"/>
</dbReference>
<evidence type="ECO:0000256" key="1">
    <source>
        <dbReference type="ARBA" id="ARBA00022821"/>
    </source>
</evidence>
<dbReference type="OrthoDB" id="976457at2759"/>
<organism evidence="3 4">
    <name type="scientific">Gossypium gossypioides</name>
    <name type="common">Mexican cotton</name>
    <name type="synonym">Selera gossypioides</name>
    <dbReference type="NCBI Taxonomy" id="34282"/>
    <lineage>
        <taxon>Eukaryota</taxon>
        <taxon>Viridiplantae</taxon>
        <taxon>Streptophyta</taxon>
        <taxon>Embryophyta</taxon>
        <taxon>Tracheophyta</taxon>
        <taxon>Spermatophyta</taxon>
        <taxon>Magnoliopsida</taxon>
        <taxon>eudicotyledons</taxon>
        <taxon>Gunneridae</taxon>
        <taxon>Pentapetalae</taxon>
        <taxon>rosids</taxon>
        <taxon>malvids</taxon>
        <taxon>Malvales</taxon>
        <taxon>Malvaceae</taxon>
        <taxon>Malvoideae</taxon>
        <taxon>Gossypium</taxon>
    </lineage>
</organism>
<proteinExistence type="predicted"/>
<feature type="domain" description="Disease resistance protein At4g27190-like leucine-rich repeats" evidence="2">
    <location>
        <begin position="341"/>
        <end position="482"/>
    </location>
</feature>
<comment type="caution">
    <text evidence="3">The sequence shown here is derived from an EMBL/GenBank/DDBJ whole genome shotgun (WGS) entry which is preliminary data.</text>
</comment>
<feature type="domain" description="Disease resistance protein At4g27190-like leucine-rich repeats" evidence="2">
    <location>
        <begin position="1561"/>
        <end position="1692"/>
    </location>
</feature>
<feature type="non-terminal residue" evidence="3">
    <location>
        <position position="1883"/>
    </location>
</feature>
<protein>
    <recommendedName>
        <fullName evidence="2">Disease resistance protein At4g27190-like leucine-rich repeats domain-containing protein</fullName>
    </recommendedName>
</protein>
<reference evidence="3 4" key="1">
    <citation type="journal article" date="2019" name="Genome Biol. Evol.">
        <title>Insights into the evolution of the New World diploid cottons (Gossypium, subgenus Houzingenia) based on genome sequencing.</title>
        <authorList>
            <person name="Grover C.E."/>
            <person name="Arick M.A. 2nd"/>
            <person name="Thrash A."/>
            <person name="Conover J.L."/>
            <person name="Sanders W.S."/>
            <person name="Peterson D.G."/>
            <person name="Frelichowski J.E."/>
            <person name="Scheffler J.A."/>
            <person name="Scheffler B.E."/>
            <person name="Wendel J.F."/>
        </authorList>
    </citation>
    <scope>NUCLEOTIDE SEQUENCE [LARGE SCALE GENOMIC DNA]</scope>
    <source>
        <strain evidence="3">5</strain>
        <tissue evidence="3">Leaf</tissue>
    </source>
</reference>
<keyword evidence="1" id="KW-0611">Plant defense</keyword>
<feature type="domain" description="Disease resistance protein At4g27190-like leucine-rich repeats" evidence="2">
    <location>
        <begin position="690"/>
        <end position="790"/>
    </location>
</feature>
<dbReference type="EMBL" id="JABEZY010000007">
    <property type="protein sequence ID" value="MBA0742450.1"/>
    <property type="molecule type" value="Genomic_DNA"/>
</dbReference>
<dbReference type="Pfam" id="PF23247">
    <property type="entry name" value="LRR_RPS2"/>
    <property type="match status" value="9"/>
</dbReference>
<feature type="domain" description="Disease resistance protein At4g27190-like leucine-rich repeats" evidence="2">
    <location>
        <begin position="833"/>
        <end position="899"/>
    </location>
</feature>
<evidence type="ECO:0000259" key="2">
    <source>
        <dbReference type="Pfam" id="PF23247"/>
    </source>
</evidence>
<evidence type="ECO:0000313" key="3">
    <source>
        <dbReference type="EMBL" id="MBA0742450.1"/>
    </source>
</evidence>
<dbReference type="InterPro" id="IPR032675">
    <property type="entry name" value="LRR_dom_sf"/>
</dbReference>
<feature type="domain" description="Disease resistance protein At4g27190-like leucine-rich repeats" evidence="2">
    <location>
        <begin position="1287"/>
        <end position="1388"/>
    </location>
</feature>
<name>A0A7J9C1V2_GOSGO</name>
<dbReference type="Proteomes" id="UP000593579">
    <property type="component" value="Unassembled WGS sequence"/>
</dbReference>
<dbReference type="PANTHER" id="PTHR33463:SF214">
    <property type="entry name" value="NB-ARC DOMAIN-CONTAINING DISEASE RESISTANCE PROTEIN"/>
    <property type="match status" value="1"/>
</dbReference>
<accession>A0A7J9C1V2</accession>
<dbReference type="Gene3D" id="3.80.10.10">
    <property type="entry name" value="Ribonuclease Inhibitor"/>
    <property type="match status" value="5"/>
</dbReference>
<keyword evidence="4" id="KW-1185">Reference proteome</keyword>
<dbReference type="PANTHER" id="PTHR33463">
    <property type="entry name" value="NB-ARC DOMAIN-CONTAINING PROTEIN-RELATED"/>
    <property type="match status" value="1"/>
</dbReference>
<dbReference type="InterPro" id="IPR050905">
    <property type="entry name" value="Plant_NBS-LRR"/>
</dbReference>
<feature type="domain" description="Disease resistance protein At4g27190-like leucine-rich repeats" evidence="2">
    <location>
        <begin position="1004"/>
        <end position="1127"/>
    </location>
</feature>
<feature type="domain" description="Disease resistance protein At4g27190-like leucine-rich repeats" evidence="2">
    <location>
        <begin position="1435"/>
        <end position="1496"/>
    </location>
</feature>
<dbReference type="InterPro" id="IPR057135">
    <property type="entry name" value="At4g27190-like_LRR"/>
</dbReference>
<feature type="domain" description="Disease resistance protein At4g27190-like leucine-rich repeats" evidence="2">
    <location>
        <begin position="158"/>
        <end position="300"/>
    </location>
</feature>
<gene>
    <name evidence="3" type="ORF">Gogos_015507</name>
</gene>
<evidence type="ECO:0000313" key="4">
    <source>
        <dbReference type="Proteomes" id="UP000593579"/>
    </source>
</evidence>